<evidence type="ECO:0000259" key="2">
    <source>
        <dbReference type="SMART" id="SM00966"/>
    </source>
</evidence>
<dbReference type="InterPro" id="IPR037914">
    <property type="entry name" value="SpoVT-AbrB_sf"/>
</dbReference>
<dbReference type="RefSeq" id="WP_164576062.1">
    <property type="nucleotide sequence ID" value="NZ_WUEZ01000005.1"/>
</dbReference>
<dbReference type="SUPFAM" id="SSF89447">
    <property type="entry name" value="AbrB/MazE/MraZ-like"/>
    <property type="match status" value="1"/>
</dbReference>
<dbReference type="AlphaFoldDB" id="A0A6P0B451"/>
<evidence type="ECO:0000256" key="1">
    <source>
        <dbReference type="SAM" id="MobiDB-lite"/>
    </source>
</evidence>
<dbReference type="InterPro" id="IPR007159">
    <property type="entry name" value="SpoVT-AbrB_dom"/>
</dbReference>
<reference evidence="3 4" key="1">
    <citation type="submission" date="2019-12" db="EMBL/GenBank/DDBJ databases">
        <title>Rhizobium genotypes associated with high levels of biological nitrogen fixation by grain legumes in a temperate-maritime cropping system.</title>
        <authorList>
            <person name="Maluk M."/>
            <person name="Francesc Ferrando Molina F."/>
            <person name="Lopez Del Egido L."/>
            <person name="Lafos M."/>
            <person name="Langarica-Fuentes A."/>
            <person name="Gebre Yohannes G."/>
            <person name="Young M.W."/>
            <person name="Martin P."/>
            <person name="Gantlett R."/>
            <person name="Kenicer G."/>
            <person name="Hawes C."/>
            <person name="Begg G.S."/>
            <person name="Quilliam R.S."/>
            <person name="Squire G.R."/>
            <person name="Poole P.S."/>
            <person name="Young P.W."/>
            <person name="Iannetta P.M."/>
            <person name="James E.K."/>
        </authorList>
    </citation>
    <scope>NUCLEOTIDE SEQUENCE [LARGE SCALE GENOMIC DNA]</scope>
    <source>
        <strain evidence="3 4">JHI1096</strain>
    </source>
</reference>
<dbReference type="Gene3D" id="2.10.260.10">
    <property type="match status" value="1"/>
</dbReference>
<name>A0A6P0B451_RHILE</name>
<dbReference type="SMART" id="SM00966">
    <property type="entry name" value="SpoVT_AbrB"/>
    <property type="match status" value="1"/>
</dbReference>
<dbReference type="Proteomes" id="UP000471560">
    <property type="component" value="Unassembled WGS sequence"/>
</dbReference>
<comment type="caution">
    <text evidence="3">The sequence shown here is derived from an EMBL/GenBank/DDBJ whole genome shotgun (WGS) entry which is preliminary data.</text>
</comment>
<accession>A0A6P0B451</accession>
<proteinExistence type="predicted"/>
<dbReference type="GO" id="GO:0003677">
    <property type="term" value="F:DNA binding"/>
    <property type="evidence" value="ECO:0007669"/>
    <property type="project" value="InterPro"/>
</dbReference>
<organism evidence="3 4">
    <name type="scientific">Rhizobium leguminosarum</name>
    <dbReference type="NCBI Taxonomy" id="384"/>
    <lineage>
        <taxon>Bacteria</taxon>
        <taxon>Pseudomonadati</taxon>
        <taxon>Pseudomonadota</taxon>
        <taxon>Alphaproteobacteria</taxon>
        <taxon>Hyphomicrobiales</taxon>
        <taxon>Rhizobiaceae</taxon>
        <taxon>Rhizobium/Agrobacterium group</taxon>
        <taxon>Rhizobium</taxon>
    </lineage>
</organism>
<evidence type="ECO:0000313" key="4">
    <source>
        <dbReference type="Proteomes" id="UP000471560"/>
    </source>
</evidence>
<feature type="domain" description="SpoVT-AbrB" evidence="2">
    <location>
        <begin position="20"/>
        <end position="65"/>
    </location>
</feature>
<sequence>MARTKVKSASDGFSTTSRLKKAGGSLVLTVPAAARNMLGLTEGQEMNVSVKGRQVIAEPVSTSSHTMKVRQSRYTLDELLEGYEANSSRTPEEQGWINAPAVGNEVW</sequence>
<dbReference type="EMBL" id="WUEZ01000005">
    <property type="protein sequence ID" value="NEI33634.1"/>
    <property type="molecule type" value="Genomic_DNA"/>
</dbReference>
<evidence type="ECO:0000313" key="3">
    <source>
        <dbReference type="EMBL" id="NEI33634.1"/>
    </source>
</evidence>
<protein>
    <recommendedName>
        <fullName evidence="2">SpoVT-AbrB domain-containing protein</fullName>
    </recommendedName>
</protein>
<feature type="region of interest" description="Disordered" evidence="1">
    <location>
        <begin position="85"/>
        <end position="107"/>
    </location>
</feature>
<gene>
    <name evidence="3" type="ORF">GR204_06420</name>
</gene>
<dbReference type="Pfam" id="PF04014">
    <property type="entry name" value="MazE_antitoxin"/>
    <property type="match status" value="1"/>
</dbReference>